<dbReference type="PANTHER" id="PTHR43689:SF8">
    <property type="entry name" value="ALPHA_BETA-HYDROLASES SUPERFAMILY PROTEIN"/>
    <property type="match status" value="1"/>
</dbReference>
<sequence length="328" mass="34799">MPNTLTPLFRAPAAPARFGGGACDGGAGLRLIWERDGRDWPHREQSRFVNAAAIRWHVQIAGKGPVLLMLHGTGASTHSWQGLLPLLARHFTVVAADLPGHGFTTRPAPERLSLPGMAWGVSALLRTLDLTPALAIGHSAGAAILCRMCLDGTISPKALVSLNGALLPLAGLPGHFFAPLARTLFSIPIVPLVFAWRAGDRATVARLLRGTGSVLPPSGLALYQRLLQSPGHVAAALGMMARWDLAPLVRDLPRLPSPIFLVVGGNDRAIPPAEADRLCRLLPSASKILLPGLGHLAHEERPDLVAAVIERIARDMGLWPRDPGAQIA</sequence>
<dbReference type="PANTHER" id="PTHR43689">
    <property type="entry name" value="HYDROLASE"/>
    <property type="match status" value="1"/>
</dbReference>
<dbReference type="Pfam" id="PF00561">
    <property type="entry name" value="Abhydrolase_1"/>
    <property type="match status" value="1"/>
</dbReference>
<dbReference type="NCBIfam" id="TIGR03056">
    <property type="entry name" value="bchO_mg_che_rel"/>
    <property type="match status" value="1"/>
</dbReference>
<name>A0A8J4HAI9_9PROT</name>
<dbReference type="PRINTS" id="PR00111">
    <property type="entry name" value="ABHYDROLASE"/>
</dbReference>
<dbReference type="AlphaFoldDB" id="A0A8J4HAI9"/>
<feature type="domain" description="AB hydrolase-1" evidence="1">
    <location>
        <begin position="65"/>
        <end position="302"/>
    </location>
</feature>
<keyword evidence="2" id="KW-0378">Hydrolase</keyword>
<accession>A0A8J4HAI9</accession>
<dbReference type="EMBL" id="DTQM01000123">
    <property type="protein sequence ID" value="HGC42889.1"/>
    <property type="molecule type" value="Genomic_DNA"/>
</dbReference>
<comment type="caution">
    <text evidence="2">The sequence shown here is derived from an EMBL/GenBank/DDBJ whole genome shotgun (WGS) entry which is preliminary data.</text>
</comment>
<proteinExistence type="predicted"/>
<protein>
    <submittedName>
        <fullName evidence="2">Alpha/beta fold hydrolase</fullName>
    </submittedName>
</protein>
<gene>
    <name evidence="2" type="ORF">ENY07_06680</name>
</gene>
<dbReference type="SUPFAM" id="SSF53474">
    <property type="entry name" value="alpha/beta-Hydrolases"/>
    <property type="match status" value="1"/>
</dbReference>
<dbReference type="InterPro" id="IPR000073">
    <property type="entry name" value="AB_hydrolase_1"/>
</dbReference>
<dbReference type="InterPro" id="IPR029058">
    <property type="entry name" value="AB_hydrolase_fold"/>
</dbReference>
<dbReference type="GO" id="GO:0016787">
    <property type="term" value="F:hydrolase activity"/>
    <property type="evidence" value="ECO:0007669"/>
    <property type="project" value="UniProtKB-KW"/>
</dbReference>
<dbReference type="Gene3D" id="3.40.50.1820">
    <property type="entry name" value="alpha/beta hydrolase"/>
    <property type="match status" value="1"/>
</dbReference>
<evidence type="ECO:0000313" key="2">
    <source>
        <dbReference type="EMBL" id="HGC42889.1"/>
    </source>
</evidence>
<evidence type="ECO:0000259" key="1">
    <source>
        <dbReference type="Pfam" id="PF00561"/>
    </source>
</evidence>
<dbReference type="InterPro" id="IPR017497">
    <property type="entry name" value="BchO"/>
</dbReference>
<organism evidence="2">
    <name type="scientific">Acidicaldus sp</name>
    <dbReference type="NCBI Taxonomy" id="1872105"/>
    <lineage>
        <taxon>Bacteria</taxon>
        <taxon>Pseudomonadati</taxon>
        <taxon>Pseudomonadota</taxon>
        <taxon>Alphaproteobacteria</taxon>
        <taxon>Acetobacterales</taxon>
        <taxon>Acetobacteraceae</taxon>
        <taxon>Acidicaldus</taxon>
    </lineage>
</organism>
<reference evidence="2" key="1">
    <citation type="journal article" date="2020" name="mSystems">
        <title>Genome- and Community-Level Interaction Insights into Carbon Utilization and Element Cycling Functions of Hydrothermarchaeota in Hydrothermal Sediment.</title>
        <authorList>
            <person name="Zhou Z."/>
            <person name="Liu Y."/>
            <person name="Xu W."/>
            <person name="Pan J."/>
            <person name="Luo Z.H."/>
            <person name="Li M."/>
        </authorList>
    </citation>
    <scope>NUCLEOTIDE SEQUENCE</scope>
    <source>
        <strain evidence="2">SpSt-997</strain>
    </source>
</reference>